<dbReference type="GeneID" id="64695902"/>
<proteinExistence type="predicted"/>
<dbReference type="EMBL" id="JABBWM010000025">
    <property type="protein sequence ID" value="KAG2108991.1"/>
    <property type="molecule type" value="Genomic_DNA"/>
</dbReference>
<dbReference type="Proteomes" id="UP000823399">
    <property type="component" value="Unassembled WGS sequence"/>
</dbReference>
<evidence type="ECO:0000313" key="2">
    <source>
        <dbReference type="EMBL" id="KAG2108991.1"/>
    </source>
</evidence>
<organism evidence="2 3">
    <name type="scientific">Suillus discolor</name>
    <dbReference type="NCBI Taxonomy" id="1912936"/>
    <lineage>
        <taxon>Eukaryota</taxon>
        <taxon>Fungi</taxon>
        <taxon>Dikarya</taxon>
        <taxon>Basidiomycota</taxon>
        <taxon>Agaricomycotina</taxon>
        <taxon>Agaricomycetes</taxon>
        <taxon>Agaricomycetidae</taxon>
        <taxon>Boletales</taxon>
        <taxon>Suillineae</taxon>
        <taxon>Suillaceae</taxon>
        <taxon>Suillus</taxon>
    </lineage>
</organism>
<comment type="caution">
    <text evidence="2">The sequence shown here is derived from an EMBL/GenBank/DDBJ whole genome shotgun (WGS) entry which is preliminary data.</text>
</comment>
<reference evidence="2" key="1">
    <citation type="journal article" date="2020" name="New Phytol.">
        <title>Comparative genomics reveals dynamic genome evolution in host specialist ectomycorrhizal fungi.</title>
        <authorList>
            <person name="Lofgren L.A."/>
            <person name="Nguyen N.H."/>
            <person name="Vilgalys R."/>
            <person name="Ruytinx J."/>
            <person name="Liao H.L."/>
            <person name="Branco S."/>
            <person name="Kuo A."/>
            <person name="LaButti K."/>
            <person name="Lipzen A."/>
            <person name="Andreopoulos W."/>
            <person name="Pangilinan J."/>
            <person name="Riley R."/>
            <person name="Hundley H."/>
            <person name="Na H."/>
            <person name="Barry K."/>
            <person name="Grigoriev I.V."/>
            <person name="Stajich J.E."/>
            <person name="Kennedy P.G."/>
        </authorList>
    </citation>
    <scope>NUCLEOTIDE SEQUENCE</scope>
    <source>
        <strain evidence="2">FC423</strain>
    </source>
</reference>
<feature type="region of interest" description="Disordered" evidence="1">
    <location>
        <begin position="1"/>
        <end position="25"/>
    </location>
</feature>
<evidence type="ECO:0000256" key="1">
    <source>
        <dbReference type="SAM" id="MobiDB-lite"/>
    </source>
</evidence>
<evidence type="ECO:0000313" key="3">
    <source>
        <dbReference type="Proteomes" id="UP000823399"/>
    </source>
</evidence>
<dbReference type="AlphaFoldDB" id="A0A9P7F6T4"/>
<accession>A0A9P7F6T4</accession>
<dbReference type="OrthoDB" id="2684477at2759"/>
<keyword evidence="3" id="KW-1185">Reference proteome</keyword>
<dbReference type="RefSeq" id="XP_041293234.1">
    <property type="nucleotide sequence ID" value="XM_041433643.1"/>
</dbReference>
<protein>
    <submittedName>
        <fullName evidence="2">Uncharacterized protein</fullName>
    </submittedName>
</protein>
<gene>
    <name evidence="2" type="ORF">F5147DRAFT_652569</name>
</gene>
<sequence>MNNYNNANPRGDENENEHQNRNGNHHIPQHLLEHIPRPRDVVFRLTDRQLELMYITWAAARMRVCQQVYHPDLPLHPNPLSPVWPDERRAMMTLWIARERQMFEMEMRELEYLLGLGGAHKCGGDSFGGRSTKTLSKTEAALVYIYSNRAVAKDRPLKSILKCQGRCNCYVTSKDEVFSTRLSSAKDWFDASTTIGTTWGQGIIPDLEPSNCAGTGYRCDSEGGIALSLVRLQVGIEAWVTTANHHYE</sequence>
<feature type="compositionally biased region" description="Basic and acidic residues" evidence="1">
    <location>
        <begin position="10"/>
        <end position="20"/>
    </location>
</feature>
<name>A0A9P7F6T4_9AGAM</name>